<accession>A0A223LJ33</accession>
<protein>
    <submittedName>
        <fullName evidence="2">Uncharacterized protein</fullName>
    </submittedName>
</protein>
<evidence type="ECO:0000256" key="1">
    <source>
        <dbReference type="SAM" id="Phobius"/>
    </source>
</evidence>
<sequence length="93" mass="10645">MGFGFRCQGSSYSGEGTMNGKLFFALVVIGTAASAAAGTALARRRYQRSFDKNARIRTYHKAFEAQMRMYEDDPKRRVESVIFWKQIVDDEMF</sequence>
<proteinExistence type="predicted"/>
<organism evidence="2 3">
    <name type="scientific">Streptomyces phage Spectropatronm</name>
    <dbReference type="NCBI Taxonomy" id="2024285"/>
    <lineage>
        <taxon>Viruses</taxon>
        <taxon>Duplodnaviria</taxon>
        <taxon>Heunggongvirae</taxon>
        <taxon>Uroviricota</taxon>
        <taxon>Caudoviricetes</taxon>
        <taxon>Rimavirus</taxon>
        <taxon>Rimavirus rima</taxon>
    </lineage>
</organism>
<dbReference type="EMBL" id="MF467949">
    <property type="protein sequence ID" value="ASU04031.1"/>
    <property type="molecule type" value="Genomic_DNA"/>
</dbReference>
<dbReference type="Proteomes" id="UP000224883">
    <property type="component" value="Segment"/>
</dbReference>
<keyword evidence="1" id="KW-1133">Transmembrane helix</keyword>
<evidence type="ECO:0000313" key="3">
    <source>
        <dbReference type="Proteomes" id="UP000224883"/>
    </source>
</evidence>
<keyword evidence="1" id="KW-0472">Membrane</keyword>
<reference evidence="2 3" key="1">
    <citation type="submission" date="2017-07" db="EMBL/GenBank/DDBJ databases">
        <authorList>
            <person name="Douglas T.R."/>
            <person name="Bauer O.W."/>
            <person name="Childers K.M."/>
            <person name="Layton S.R."/>
            <person name="Nayek S."/>
            <person name="Hughes L.E."/>
            <person name="Garlena R.A."/>
            <person name="Russell D.A."/>
            <person name="Pope W.H."/>
            <person name="Jacobs-Sera D."/>
            <person name="Hendrix R.W."/>
            <person name="Hatfull G.F."/>
        </authorList>
    </citation>
    <scope>NUCLEOTIDE SEQUENCE [LARGE SCALE GENOMIC DNA]</scope>
</reference>
<keyword evidence="1" id="KW-0812">Transmembrane</keyword>
<feature type="transmembrane region" description="Helical" evidence="1">
    <location>
        <begin position="22"/>
        <end position="42"/>
    </location>
</feature>
<name>A0A223LJ33_9CAUD</name>
<gene>
    <name evidence="2" type="ORF">SEA_SPECTROPATRONM_36</name>
</gene>
<evidence type="ECO:0000313" key="2">
    <source>
        <dbReference type="EMBL" id="ASU04031.1"/>
    </source>
</evidence>